<dbReference type="InterPro" id="IPR032675">
    <property type="entry name" value="LRR_dom_sf"/>
</dbReference>
<dbReference type="SMART" id="SM00369">
    <property type="entry name" value="LRR_TYP"/>
    <property type="match status" value="7"/>
</dbReference>
<dbReference type="KEGG" id="tnl:113496187"/>
<evidence type="ECO:0000313" key="5">
    <source>
        <dbReference type="RefSeq" id="XP_026731135.1"/>
    </source>
</evidence>
<evidence type="ECO:0000256" key="2">
    <source>
        <dbReference type="ARBA" id="ARBA00022737"/>
    </source>
</evidence>
<dbReference type="SUPFAM" id="SSF52058">
    <property type="entry name" value="L domain-like"/>
    <property type="match status" value="1"/>
</dbReference>
<dbReference type="RefSeq" id="XP_026731135.1">
    <property type="nucleotide sequence ID" value="XM_026875334.1"/>
</dbReference>
<dbReference type="Gene3D" id="3.80.10.10">
    <property type="entry name" value="Ribonuclease Inhibitor"/>
    <property type="match status" value="1"/>
</dbReference>
<dbReference type="InterPro" id="IPR026906">
    <property type="entry name" value="LRR_5"/>
</dbReference>
<dbReference type="Pfam" id="PF13306">
    <property type="entry name" value="LRR_5"/>
    <property type="match status" value="1"/>
</dbReference>
<dbReference type="AlphaFoldDB" id="A0A7E5VS15"/>
<evidence type="ECO:0000256" key="3">
    <source>
        <dbReference type="SAM" id="SignalP"/>
    </source>
</evidence>
<feature type="signal peptide" evidence="3">
    <location>
        <begin position="1"/>
        <end position="19"/>
    </location>
</feature>
<dbReference type="InterPro" id="IPR001611">
    <property type="entry name" value="Leu-rich_rpt"/>
</dbReference>
<keyword evidence="3" id="KW-0732">Signal</keyword>
<accession>A0A7E5VS15</accession>
<sequence length="584" mass="66491">MALWKIMTVAFATSIIAEAKYYQHQKREATSNICDPVYNNTNHVQCYCVMDHTADMVRSASCHLTKKQVQPDDASWNSFEILKNINKLTFANTRGIPLTYIPTKAIKLMPKLVKVDIKYGNIEKIDAYAFANLSLIEEVVMSDNQIKALEVKAFANHRELISIGLDTNNIVEIYRDVFVNLPSLEKLFFTNNKITTIHDRAFVHLINLRELEIDRNSIFSLNSDTFSGLRNLQKLDLSGNLLEVIGDNTFLPLTSLKSLNLEQNKIQMLDERAFNGLGQLNALTLAHNKLTTIENKNTFKGMNSLSMLSLKSNQLTELKPQVMEPILNNFYSNVSNLDVEDNNFPCDCRLDWFVKLINNTQSNHLKLATENLKCVPDANLRELWAKTEETEKSGGQVFEDEESQVQNTDYEYYDESQLNGKLFYIDVRDLANCTNASRHVKKNEETKPIAVETTTKAISSPVTTPKPTPPSKVESILRSKLNKQTLVETTTKTNKVEGKTIDDETKNKESFTTVRLATVSAKPLEHNIYDQNMADEARPDKIKAHRSIQDDVKNTPQLNYNDACRNMNSVALVVMIISFRLYFY</sequence>
<evidence type="ECO:0000313" key="4">
    <source>
        <dbReference type="Proteomes" id="UP000322000"/>
    </source>
</evidence>
<dbReference type="RefSeq" id="XP_026731136.1">
    <property type="nucleotide sequence ID" value="XM_026875335.1"/>
</dbReference>
<gene>
    <name evidence="5 6" type="primary">LOC113496187</name>
</gene>
<reference evidence="5 6" key="1">
    <citation type="submission" date="2025-04" db="UniProtKB">
        <authorList>
            <consortium name="RefSeq"/>
        </authorList>
    </citation>
    <scope>IDENTIFICATION</scope>
</reference>
<keyword evidence="2" id="KW-0677">Repeat</keyword>
<dbReference type="Pfam" id="PF13855">
    <property type="entry name" value="LRR_8"/>
    <property type="match status" value="1"/>
</dbReference>
<protein>
    <submittedName>
        <fullName evidence="5 6">Connectin-like</fullName>
    </submittedName>
</protein>
<dbReference type="PANTHER" id="PTHR24366">
    <property type="entry name" value="IG(IMMUNOGLOBULIN) AND LRR(LEUCINE RICH REPEAT) DOMAINS"/>
    <property type="match status" value="1"/>
</dbReference>
<dbReference type="InterPro" id="IPR003591">
    <property type="entry name" value="Leu-rich_rpt_typical-subtyp"/>
</dbReference>
<keyword evidence="1" id="KW-0433">Leucine-rich repeat</keyword>
<evidence type="ECO:0000256" key="1">
    <source>
        <dbReference type="ARBA" id="ARBA00022614"/>
    </source>
</evidence>
<organism evidence="4 5">
    <name type="scientific">Trichoplusia ni</name>
    <name type="common">Cabbage looper</name>
    <dbReference type="NCBI Taxonomy" id="7111"/>
    <lineage>
        <taxon>Eukaryota</taxon>
        <taxon>Metazoa</taxon>
        <taxon>Ecdysozoa</taxon>
        <taxon>Arthropoda</taxon>
        <taxon>Hexapoda</taxon>
        <taxon>Insecta</taxon>
        <taxon>Pterygota</taxon>
        <taxon>Neoptera</taxon>
        <taxon>Endopterygota</taxon>
        <taxon>Lepidoptera</taxon>
        <taxon>Glossata</taxon>
        <taxon>Ditrysia</taxon>
        <taxon>Noctuoidea</taxon>
        <taxon>Noctuidae</taxon>
        <taxon>Plusiinae</taxon>
        <taxon>Trichoplusia</taxon>
    </lineage>
</organism>
<keyword evidence="4" id="KW-1185">Reference proteome</keyword>
<dbReference type="OrthoDB" id="6022531at2759"/>
<evidence type="ECO:0000313" key="6">
    <source>
        <dbReference type="RefSeq" id="XP_026731136.1"/>
    </source>
</evidence>
<feature type="chain" id="PRO_5044656541" evidence="3">
    <location>
        <begin position="20"/>
        <end position="584"/>
    </location>
</feature>
<proteinExistence type="predicted"/>
<dbReference type="FunFam" id="3.80.10.10:FF:000732">
    <property type="entry name" value="GD11101"/>
    <property type="match status" value="1"/>
</dbReference>
<dbReference type="PANTHER" id="PTHR24366:SF96">
    <property type="entry name" value="LEUCINE RICH REPEAT CONTAINING 53"/>
    <property type="match status" value="1"/>
</dbReference>
<dbReference type="GeneID" id="113496187"/>
<dbReference type="PROSITE" id="PS51450">
    <property type="entry name" value="LRR"/>
    <property type="match status" value="2"/>
</dbReference>
<dbReference type="Proteomes" id="UP000322000">
    <property type="component" value="Chromosome 7"/>
</dbReference>
<name>A0A7E5VS15_TRINI</name>